<keyword evidence="2" id="KW-1185">Reference proteome</keyword>
<evidence type="ECO:0000313" key="1">
    <source>
        <dbReference type="EMBL" id="URL59630.1"/>
    </source>
</evidence>
<name>A0ABY4T4J8_9GAMM</name>
<proteinExistence type="predicted"/>
<evidence type="ECO:0000313" key="2">
    <source>
        <dbReference type="Proteomes" id="UP001056681"/>
    </source>
</evidence>
<sequence length="99" mass="10242">MGIGIQVLGIQVFDAAGNLQIDVTTRLSRVIGTTVIPAGSSGAIAVPNAGQGAIWYAIYTTNGNRYTPVISVDNGVISWVPRGGFPGGPVDTTMIYGLY</sequence>
<dbReference type="Proteomes" id="UP001056681">
    <property type="component" value="Chromosome"/>
</dbReference>
<gene>
    <name evidence="1" type="ORF">IM816_05905</name>
</gene>
<reference evidence="1" key="1">
    <citation type="submission" date="2020-10" db="EMBL/GenBank/DDBJ databases">
        <title>Whole-genome sequence of Luteibacter sp. EIF3.</title>
        <authorList>
            <person name="Friedrich I."/>
            <person name="Hertel R."/>
            <person name="Daniel R."/>
        </authorList>
    </citation>
    <scope>NUCLEOTIDE SEQUENCE</scope>
    <source>
        <strain evidence="1">EIF3</strain>
    </source>
</reference>
<dbReference type="RefSeq" id="WP_250340152.1">
    <property type="nucleotide sequence ID" value="NZ_CP063231.1"/>
</dbReference>
<accession>A0ABY4T4J8</accession>
<protein>
    <submittedName>
        <fullName evidence="1">Uncharacterized protein</fullName>
    </submittedName>
</protein>
<organism evidence="1 2">
    <name type="scientific">Luteibacter flocculans</name>
    <dbReference type="NCBI Taxonomy" id="2780091"/>
    <lineage>
        <taxon>Bacteria</taxon>
        <taxon>Pseudomonadati</taxon>
        <taxon>Pseudomonadota</taxon>
        <taxon>Gammaproteobacteria</taxon>
        <taxon>Lysobacterales</taxon>
        <taxon>Rhodanobacteraceae</taxon>
        <taxon>Luteibacter</taxon>
    </lineage>
</organism>
<dbReference type="EMBL" id="CP063231">
    <property type="protein sequence ID" value="URL59630.1"/>
    <property type="molecule type" value="Genomic_DNA"/>
</dbReference>